<dbReference type="Proteomes" id="UP000590524">
    <property type="component" value="Unassembled WGS sequence"/>
</dbReference>
<keyword evidence="2" id="KW-1133">Transmembrane helix</keyword>
<organism evidence="3 4">
    <name type="scientific">Sphingobium scionense</name>
    <dbReference type="NCBI Taxonomy" id="1404341"/>
    <lineage>
        <taxon>Bacteria</taxon>
        <taxon>Pseudomonadati</taxon>
        <taxon>Pseudomonadota</taxon>
        <taxon>Alphaproteobacteria</taxon>
        <taxon>Sphingomonadales</taxon>
        <taxon>Sphingomonadaceae</taxon>
        <taxon>Sphingobium</taxon>
    </lineage>
</organism>
<feature type="region of interest" description="Disordered" evidence="1">
    <location>
        <begin position="402"/>
        <end position="423"/>
    </location>
</feature>
<keyword evidence="2" id="KW-0472">Membrane</keyword>
<evidence type="ECO:0000313" key="3">
    <source>
        <dbReference type="EMBL" id="MBB4148344.1"/>
    </source>
</evidence>
<feature type="transmembrane region" description="Helical" evidence="2">
    <location>
        <begin position="238"/>
        <end position="260"/>
    </location>
</feature>
<keyword evidence="4" id="KW-1185">Reference proteome</keyword>
<feature type="transmembrane region" description="Helical" evidence="2">
    <location>
        <begin position="200"/>
        <end position="218"/>
    </location>
</feature>
<dbReference type="RefSeq" id="WP_188082092.1">
    <property type="nucleotide sequence ID" value="NZ_JACIEU010000007.1"/>
</dbReference>
<feature type="transmembrane region" description="Helical" evidence="2">
    <location>
        <begin position="79"/>
        <end position="98"/>
    </location>
</feature>
<feature type="transmembrane region" description="Helical" evidence="2">
    <location>
        <begin position="38"/>
        <end position="58"/>
    </location>
</feature>
<reference evidence="3 4" key="1">
    <citation type="submission" date="2020-08" db="EMBL/GenBank/DDBJ databases">
        <title>Genomic Encyclopedia of Type Strains, Phase IV (KMG-IV): sequencing the most valuable type-strain genomes for metagenomic binning, comparative biology and taxonomic classification.</title>
        <authorList>
            <person name="Goeker M."/>
        </authorList>
    </citation>
    <scope>NUCLEOTIDE SEQUENCE [LARGE SCALE GENOMIC DNA]</scope>
    <source>
        <strain evidence="3 4">DSM 19371</strain>
    </source>
</reference>
<comment type="caution">
    <text evidence="3">The sequence shown here is derived from an EMBL/GenBank/DDBJ whole genome shotgun (WGS) entry which is preliminary data.</text>
</comment>
<feature type="transmembrane region" description="Helical" evidence="2">
    <location>
        <begin position="168"/>
        <end position="188"/>
    </location>
</feature>
<gene>
    <name evidence="3" type="ORF">GGQ90_002123</name>
</gene>
<evidence type="ECO:0000256" key="2">
    <source>
        <dbReference type="SAM" id="Phobius"/>
    </source>
</evidence>
<feature type="transmembrane region" description="Helical" evidence="2">
    <location>
        <begin position="309"/>
        <end position="330"/>
    </location>
</feature>
<feature type="transmembrane region" description="Helical" evidence="2">
    <location>
        <begin position="281"/>
        <end position="303"/>
    </location>
</feature>
<keyword evidence="2" id="KW-0812">Transmembrane</keyword>
<evidence type="ECO:0000313" key="4">
    <source>
        <dbReference type="Proteomes" id="UP000590524"/>
    </source>
</evidence>
<feature type="transmembrane region" description="Helical" evidence="2">
    <location>
        <begin position="350"/>
        <end position="367"/>
    </location>
</feature>
<feature type="transmembrane region" description="Helical" evidence="2">
    <location>
        <begin position="134"/>
        <end position="162"/>
    </location>
</feature>
<sequence>MLRALRKVLLSPSLQGAMIFAMSGGAFALGNLLLAHALTVSAYGHFALMVAILIITSNMGPLGLDQLLLRSQRRLGGRYLAPIILSSALIALAGAWIASRLYGVIPAAAIAIACASLMFALLRTAACALRRHGVAIIAIFCDTAADWGLLCVGIAALGGWIIDEEQAALALAGFGSIAVIAAYIVTLGHERTMASEAAPIHLAEAFPLLGIIAAGAVLVQAERLLIPPLLSLEDLATFAVLTSVAIAPFRVLSAGIVASLTPQLRKIHDIDGQRKLLVHEIRMFAALAAISTIIVCLIAPPFADIFTQGRYVVGIGLCLAACVNGTVKILQAVPRAVATGIGTAADLHRVNLSMWLCVLGTVTGALACAHWGLTALILGAAIGSGIATLPSIMMVRKKLARPGTPVAGGDVGASTGLPSSAAP</sequence>
<feature type="transmembrane region" description="Helical" evidence="2">
    <location>
        <begin position="373"/>
        <end position="395"/>
    </location>
</feature>
<evidence type="ECO:0008006" key="5">
    <source>
        <dbReference type="Google" id="ProtNLM"/>
    </source>
</evidence>
<accession>A0A7W6LPW7</accession>
<dbReference type="EMBL" id="JACIEU010000007">
    <property type="protein sequence ID" value="MBB4148344.1"/>
    <property type="molecule type" value="Genomic_DNA"/>
</dbReference>
<evidence type="ECO:0000256" key="1">
    <source>
        <dbReference type="SAM" id="MobiDB-lite"/>
    </source>
</evidence>
<feature type="transmembrane region" description="Helical" evidence="2">
    <location>
        <begin position="104"/>
        <end position="122"/>
    </location>
</feature>
<dbReference type="AlphaFoldDB" id="A0A7W6LPW7"/>
<protein>
    <recommendedName>
        <fullName evidence="5">Polysaccharide biosynthesis protein</fullName>
    </recommendedName>
</protein>
<name>A0A7W6LPW7_9SPHN</name>
<proteinExistence type="predicted"/>